<evidence type="ECO:0000313" key="3">
    <source>
        <dbReference type="Proteomes" id="UP000004221"/>
    </source>
</evidence>
<evidence type="ECO:0000256" key="1">
    <source>
        <dbReference type="SAM" id="MobiDB-lite"/>
    </source>
</evidence>
<dbReference type="EMBL" id="CAGS01000312">
    <property type="protein sequence ID" value="CCF84699.1"/>
    <property type="molecule type" value="Genomic_DNA"/>
</dbReference>
<accession>I4EJ37</accession>
<reference evidence="2 3" key="1">
    <citation type="journal article" date="2012" name="ISME J.">
        <title>Nitrification expanded: discovery, physiology and genomics of a nitrite-oxidizing bacterium from the phylum Chloroflexi.</title>
        <authorList>
            <person name="Sorokin D.Y."/>
            <person name="Lucker S."/>
            <person name="Vejmelkova D."/>
            <person name="Kostrikina N.A."/>
            <person name="Kleerebezem R."/>
            <person name="Rijpstra W.I."/>
            <person name="Damste J.S."/>
            <person name="Le Paslier D."/>
            <person name="Muyzer G."/>
            <person name="Wagner M."/>
            <person name="van Loosdrecht M.C."/>
            <person name="Daims H."/>
        </authorList>
    </citation>
    <scope>NUCLEOTIDE SEQUENCE [LARGE SCALE GENOMIC DNA]</scope>
    <source>
        <strain evidence="3">none</strain>
    </source>
</reference>
<protein>
    <submittedName>
        <fullName evidence="2">Uncharacterized protein</fullName>
    </submittedName>
</protein>
<dbReference type="AlphaFoldDB" id="I4EJ37"/>
<organism evidence="2 3">
    <name type="scientific">Nitrolancea hollandica Lb</name>
    <dbReference type="NCBI Taxonomy" id="1129897"/>
    <lineage>
        <taxon>Bacteria</taxon>
        <taxon>Pseudomonadati</taxon>
        <taxon>Thermomicrobiota</taxon>
        <taxon>Thermomicrobia</taxon>
        <taxon>Sphaerobacterales</taxon>
        <taxon>Sphaerobacterineae</taxon>
        <taxon>Sphaerobacteraceae</taxon>
        <taxon>Nitrolancea</taxon>
    </lineage>
</organism>
<gene>
    <name evidence="2" type="ORF">NITHO_380005</name>
</gene>
<keyword evidence="3" id="KW-1185">Reference proteome</keyword>
<comment type="caution">
    <text evidence="2">The sequence shown here is derived from an EMBL/GenBank/DDBJ whole genome shotgun (WGS) entry which is preliminary data.</text>
</comment>
<feature type="region of interest" description="Disordered" evidence="1">
    <location>
        <begin position="1"/>
        <end position="21"/>
    </location>
</feature>
<name>I4EJ37_9BACT</name>
<evidence type="ECO:0000313" key="2">
    <source>
        <dbReference type="EMBL" id="CCF84699.1"/>
    </source>
</evidence>
<sequence>MPQPAVTGTAGASRRMVRNRRPAPLARAGACLPVIRHGWPSPRLSDPAAVRERRRERQTSCVRPTVAIGSSTRFSGSAADYGKASVVRALNPPHRITGG</sequence>
<dbReference type="Proteomes" id="UP000004221">
    <property type="component" value="Unassembled WGS sequence"/>
</dbReference>
<proteinExistence type="predicted"/>